<reference evidence="1 2" key="1">
    <citation type="journal article" date="2009" name="Nature">
        <title>The Sorghum bicolor genome and the diversification of grasses.</title>
        <authorList>
            <person name="Paterson A.H."/>
            <person name="Bowers J.E."/>
            <person name="Bruggmann R."/>
            <person name="Dubchak I."/>
            <person name="Grimwood J."/>
            <person name="Gundlach H."/>
            <person name="Haberer G."/>
            <person name="Hellsten U."/>
            <person name="Mitros T."/>
            <person name="Poliakov A."/>
            <person name="Schmutz J."/>
            <person name="Spannagl M."/>
            <person name="Tang H."/>
            <person name="Wang X."/>
            <person name="Wicker T."/>
            <person name="Bharti A.K."/>
            <person name="Chapman J."/>
            <person name="Feltus F.A."/>
            <person name="Gowik U."/>
            <person name="Grigoriev I.V."/>
            <person name="Lyons E."/>
            <person name="Maher C.A."/>
            <person name="Martis M."/>
            <person name="Narechania A."/>
            <person name="Otillar R.P."/>
            <person name="Penning B.W."/>
            <person name="Salamov A.A."/>
            <person name="Wang Y."/>
            <person name="Zhang L."/>
            <person name="Carpita N.C."/>
            <person name="Freeling M."/>
            <person name="Gingle A.R."/>
            <person name="Hash C.T."/>
            <person name="Keller B."/>
            <person name="Klein P."/>
            <person name="Kresovich S."/>
            <person name="McCann M.C."/>
            <person name="Ming R."/>
            <person name="Peterson D.G."/>
            <person name="Mehboob-ur-Rahman"/>
            <person name="Ware D."/>
            <person name="Westhoff P."/>
            <person name="Mayer K.F."/>
            <person name="Messing J."/>
            <person name="Rokhsar D.S."/>
        </authorList>
    </citation>
    <scope>NUCLEOTIDE SEQUENCE [LARGE SCALE GENOMIC DNA]</scope>
    <source>
        <strain evidence="2">cv. BTx623</strain>
    </source>
</reference>
<gene>
    <name evidence="1" type="ORF">SORBI_3003G075566</name>
</gene>
<dbReference type="AlphaFoldDB" id="A0A1W0VW59"/>
<dbReference type="Proteomes" id="UP000000768">
    <property type="component" value="Chromosome 3"/>
</dbReference>
<accession>A0A1W0VW59</accession>
<dbReference type="Gramene" id="OQU86336">
    <property type="protein sequence ID" value="OQU86336"/>
    <property type="gene ID" value="SORBI_3003G075566"/>
</dbReference>
<evidence type="ECO:0000313" key="1">
    <source>
        <dbReference type="EMBL" id="OQU86336.1"/>
    </source>
</evidence>
<evidence type="ECO:0000313" key="2">
    <source>
        <dbReference type="Proteomes" id="UP000000768"/>
    </source>
</evidence>
<name>A0A1W0VW59_SORBI</name>
<dbReference type="EMBL" id="CM000762">
    <property type="protein sequence ID" value="OQU86336.1"/>
    <property type="molecule type" value="Genomic_DNA"/>
</dbReference>
<sequence length="129" mass="15347">MYQNSIHKTSVFHFSGNSFMGLKILWASFHAKVDHEGAGMWALRSFLELRLTDYYRWSAQNDLIKWLGYNIYRIFFFLDGVSFLFKLNKVLIFVTKQYYHYSKIKKKEIKMGSIIYSKCIKHHTNKGTA</sequence>
<organism evidence="1 2">
    <name type="scientific">Sorghum bicolor</name>
    <name type="common">Sorghum</name>
    <name type="synonym">Sorghum vulgare</name>
    <dbReference type="NCBI Taxonomy" id="4558"/>
    <lineage>
        <taxon>Eukaryota</taxon>
        <taxon>Viridiplantae</taxon>
        <taxon>Streptophyta</taxon>
        <taxon>Embryophyta</taxon>
        <taxon>Tracheophyta</taxon>
        <taxon>Spermatophyta</taxon>
        <taxon>Magnoliopsida</taxon>
        <taxon>Liliopsida</taxon>
        <taxon>Poales</taxon>
        <taxon>Poaceae</taxon>
        <taxon>PACMAD clade</taxon>
        <taxon>Panicoideae</taxon>
        <taxon>Andropogonodae</taxon>
        <taxon>Andropogoneae</taxon>
        <taxon>Sorghinae</taxon>
        <taxon>Sorghum</taxon>
    </lineage>
</organism>
<protein>
    <submittedName>
        <fullName evidence="1">Uncharacterized protein</fullName>
    </submittedName>
</protein>
<proteinExistence type="predicted"/>
<reference evidence="2" key="2">
    <citation type="journal article" date="2018" name="Plant J.">
        <title>The Sorghum bicolor reference genome: improved assembly, gene annotations, a transcriptome atlas, and signatures of genome organization.</title>
        <authorList>
            <person name="McCormick R.F."/>
            <person name="Truong S.K."/>
            <person name="Sreedasyam A."/>
            <person name="Jenkins J."/>
            <person name="Shu S."/>
            <person name="Sims D."/>
            <person name="Kennedy M."/>
            <person name="Amirebrahimi M."/>
            <person name="Weers B.D."/>
            <person name="McKinley B."/>
            <person name="Mattison A."/>
            <person name="Morishige D.T."/>
            <person name="Grimwood J."/>
            <person name="Schmutz J."/>
            <person name="Mullet J.E."/>
        </authorList>
    </citation>
    <scope>NUCLEOTIDE SEQUENCE [LARGE SCALE GENOMIC DNA]</scope>
    <source>
        <strain evidence="2">cv. BTx623</strain>
    </source>
</reference>
<keyword evidence="2" id="KW-1185">Reference proteome</keyword>
<dbReference type="InParanoid" id="A0A1W0VW59"/>